<feature type="domain" description="Plastocyanin-like" evidence="9">
    <location>
        <begin position="201"/>
        <end position="331"/>
    </location>
</feature>
<evidence type="ECO:0000259" key="10">
    <source>
        <dbReference type="Pfam" id="PF07731"/>
    </source>
</evidence>
<name>A0A2U3DR63_PURLI</name>
<dbReference type="Pfam" id="PF00394">
    <property type="entry name" value="Cu-oxidase"/>
    <property type="match status" value="1"/>
</dbReference>
<evidence type="ECO:0000256" key="7">
    <source>
        <dbReference type="ARBA" id="ARBA00023180"/>
    </source>
</evidence>
<keyword evidence="2" id="KW-0479">Metal-binding</keyword>
<dbReference type="CDD" id="cd13854">
    <property type="entry name" value="CuRO_1_MaLCC_like"/>
    <property type="match status" value="1"/>
</dbReference>
<dbReference type="InterPro" id="IPR011706">
    <property type="entry name" value="Cu-oxidase_C"/>
</dbReference>
<protein>
    <submittedName>
        <fullName evidence="12">Uncharacterized protein</fullName>
    </submittedName>
</protein>
<feature type="domain" description="Plastocyanin-like" evidence="10">
    <location>
        <begin position="424"/>
        <end position="553"/>
    </location>
</feature>
<dbReference type="FunFam" id="2.60.40.420:FF:000021">
    <property type="entry name" value="Extracellular dihydrogeodin oxidase/laccase"/>
    <property type="match status" value="1"/>
</dbReference>
<evidence type="ECO:0000259" key="11">
    <source>
        <dbReference type="Pfam" id="PF07732"/>
    </source>
</evidence>
<dbReference type="InterPro" id="IPR011707">
    <property type="entry name" value="Cu-oxidase-like_N"/>
</dbReference>
<evidence type="ECO:0000313" key="13">
    <source>
        <dbReference type="Proteomes" id="UP000245956"/>
    </source>
</evidence>
<evidence type="ECO:0000313" key="12">
    <source>
        <dbReference type="EMBL" id="PWI64753.1"/>
    </source>
</evidence>
<evidence type="ECO:0000256" key="8">
    <source>
        <dbReference type="SAM" id="SignalP"/>
    </source>
</evidence>
<feature type="chain" id="PRO_5015700009" evidence="8">
    <location>
        <begin position="17"/>
        <end position="704"/>
    </location>
</feature>
<dbReference type="InterPro" id="IPR001117">
    <property type="entry name" value="Cu-oxidase_2nd"/>
</dbReference>
<proteinExistence type="inferred from homology"/>
<dbReference type="InterPro" id="IPR045087">
    <property type="entry name" value="Cu-oxidase_fam"/>
</dbReference>
<keyword evidence="4" id="KW-0677">Repeat</keyword>
<accession>A0A2U3DR63</accession>
<keyword evidence="3 8" id="KW-0732">Signal</keyword>
<dbReference type="AlphaFoldDB" id="A0A2U3DR63"/>
<dbReference type="GO" id="GO:0016491">
    <property type="term" value="F:oxidoreductase activity"/>
    <property type="evidence" value="ECO:0007669"/>
    <property type="project" value="UniProtKB-KW"/>
</dbReference>
<evidence type="ECO:0000256" key="4">
    <source>
        <dbReference type="ARBA" id="ARBA00022737"/>
    </source>
</evidence>
<keyword evidence="5" id="KW-0560">Oxidoreductase</keyword>
<reference evidence="12 13" key="1">
    <citation type="journal article" date="2016" name="Front. Microbiol.">
        <title>Genome and transcriptome sequences reveal the specific parasitism of the nematophagous Purpureocillium lilacinum 36-1.</title>
        <authorList>
            <person name="Xie J."/>
            <person name="Li S."/>
            <person name="Mo C."/>
            <person name="Xiao X."/>
            <person name="Peng D."/>
            <person name="Wang G."/>
            <person name="Xiao Y."/>
        </authorList>
    </citation>
    <scope>NUCLEOTIDE SEQUENCE [LARGE SCALE GENOMIC DNA]</scope>
    <source>
        <strain evidence="12 13">36-1</strain>
    </source>
</reference>
<dbReference type="CDD" id="cd13880">
    <property type="entry name" value="CuRO_2_MaLCC_like"/>
    <property type="match status" value="1"/>
</dbReference>
<dbReference type="PROSITE" id="PS00080">
    <property type="entry name" value="MULTICOPPER_OXIDASE2"/>
    <property type="match status" value="1"/>
</dbReference>
<organism evidence="12 13">
    <name type="scientific">Purpureocillium lilacinum</name>
    <name type="common">Paecilomyces lilacinus</name>
    <dbReference type="NCBI Taxonomy" id="33203"/>
    <lineage>
        <taxon>Eukaryota</taxon>
        <taxon>Fungi</taxon>
        <taxon>Dikarya</taxon>
        <taxon>Ascomycota</taxon>
        <taxon>Pezizomycotina</taxon>
        <taxon>Sordariomycetes</taxon>
        <taxon>Hypocreomycetidae</taxon>
        <taxon>Hypocreales</taxon>
        <taxon>Ophiocordycipitaceae</taxon>
        <taxon>Purpureocillium</taxon>
    </lineage>
</organism>
<dbReference type="Pfam" id="PF07731">
    <property type="entry name" value="Cu-oxidase_2"/>
    <property type="match status" value="1"/>
</dbReference>
<sequence>MLRNLLLLAFAGHSLAAATPVDSTSEQQPILLPPSERCQNGPTSRKCWGEYDTNTNYYTTVPDTGKTRTVWLNVEEGTCNQDGYKRPCMTVNGTIPGPAIIADWGDNLVIHVTNSMRSNGTAMHWHGVRQLNSNEYDGVPGVTQCPIPPGETHTYKFRVTQYGTGWYHSHLSFQTAEGVFGPIIFNGPATADYDEDLGAMFLQDWAHESTFAIWDRKEKFGVTYSLSNTLMNGTNTFNCPAGHRDKNCVGDGKKFQTVFKKGKKYRLRLINSSIDSQFHFHIDGHNLTVISNDFVAIKPYETQSVSMTAGQRYDVIVHANAPPGDYWIRGGWNEACVDVANDLPEEMTGIVRYDAASKADPTSTDTVKPPSDCADEPQASLVPQLKLDVTNITDTTVEELSMLINGAALLQWTINSSTLLLDWKKPTLKRILAHDRIFPTSYNVVPRKSNSGDEWAVLVIENKAPAALGPVQHPIHLHGHDFWVLAQEGQKWDGTTKGFKTVNPVRRDVAMLPGNGHLAIAFKLDNPGAWLIHCHIAWHSSEGLALELVESEKSITLAPAISAFVLFTASSALQVGCIPPAQLKLESIHGIVHKTSVAFACENCTCIAIEVNSELRTCFMFSSMKSLTDSGYCPANRLRCVGDKLLRQTTRQCPLNTLMHPWPIDEHSTHQTPFQVHRRVALTTFPEARRTLHEVGLTGKPEPM</sequence>
<dbReference type="GO" id="GO:0005507">
    <property type="term" value="F:copper ion binding"/>
    <property type="evidence" value="ECO:0007669"/>
    <property type="project" value="InterPro"/>
</dbReference>
<feature type="domain" description="Plastocyanin-like" evidence="11">
    <location>
        <begin position="74"/>
        <end position="188"/>
    </location>
</feature>
<evidence type="ECO:0000256" key="1">
    <source>
        <dbReference type="ARBA" id="ARBA00010609"/>
    </source>
</evidence>
<gene>
    <name evidence="12" type="ORF">PCL_08618</name>
</gene>
<evidence type="ECO:0000256" key="6">
    <source>
        <dbReference type="ARBA" id="ARBA00023008"/>
    </source>
</evidence>
<dbReference type="InterPro" id="IPR002355">
    <property type="entry name" value="Cu_oxidase_Cu_BS"/>
</dbReference>
<dbReference type="EMBL" id="LCWV01000046">
    <property type="protein sequence ID" value="PWI64753.1"/>
    <property type="molecule type" value="Genomic_DNA"/>
</dbReference>
<evidence type="ECO:0000256" key="3">
    <source>
        <dbReference type="ARBA" id="ARBA00022729"/>
    </source>
</evidence>
<dbReference type="InterPro" id="IPR008972">
    <property type="entry name" value="Cupredoxin"/>
</dbReference>
<dbReference type="SUPFAM" id="SSF49503">
    <property type="entry name" value="Cupredoxins"/>
    <property type="match status" value="3"/>
</dbReference>
<evidence type="ECO:0000259" key="9">
    <source>
        <dbReference type="Pfam" id="PF00394"/>
    </source>
</evidence>
<dbReference type="PANTHER" id="PTHR11709">
    <property type="entry name" value="MULTI-COPPER OXIDASE"/>
    <property type="match status" value="1"/>
</dbReference>
<dbReference type="Pfam" id="PF07732">
    <property type="entry name" value="Cu-oxidase_3"/>
    <property type="match status" value="1"/>
</dbReference>
<dbReference type="Gene3D" id="2.60.40.420">
    <property type="entry name" value="Cupredoxins - blue copper proteins"/>
    <property type="match status" value="3"/>
</dbReference>
<comment type="caution">
    <text evidence="12">The sequence shown here is derived from an EMBL/GenBank/DDBJ whole genome shotgun (WGS) entry which is preliminary data.</text>
</comment>
<feature type="signal peptide" evidence="8">
    <location>
        <begin position="1"/>
        <end position="16"/>
    </location>
</feature>
<comment type="similarity">
    <text evidence="1">Belongs to the multicopper oxidase family.</text>
</comment>
<evidence type="ECO:0000256" key="2">
    <source>
        <dbReference type="ARBA" id="ARBA00022723"/>
    </source>
</evidence>
<keyword evidence="7" id="KW-0325">Glycoprotein</keyword>
<dbReference type="FunFam" id="2.60.40.420:FF:000038">
    <property type="entry name" value="Extracellular dihydrogeodin oxidase/laccase"/>
    <property type="match status" value="1"/>
</dbReference>
<dbReference type="Proteomes" id="UP000245956">
    <property type="component" value="Unassembled WGS sequence"/>
</dbReference>
<keyword evidence="6" id="KW-0186">Copper</keyword>
<dbReference type="CDD" id="cd13901">
    <property type="entry name" value="CuRO_3_MaLCC_like"/>
    <property type="match status" value="1"/>
</dbReference>
<evidence type="ECO:0000256" key="5">
    <source>
        <dbReference type="ARBA" id="ARBA00023002"/>
    </source>
</evidence>
<dbReference type="PANTHER" id="PTHR11709:SF71">
    <property type="entry name" value="OXIDOREDUCTASE TPCJ"/>
    <property type="match status" value="1"/>
</dbReference>